<dbReference type="InterPro" id="IPR036390">
    <property type="entry name" value="WH_DNA-bd_sf"/>
</dbReference>
<name>A0A1J0A676_9ENTE</name>
<dbReference type="InterPro" id="IPR036388">
    <property type="entry name" value="WH-like_DNA-bd_sf"/>
</dbReference>
<dbReference type="Pfam" id="PF12802">
    <property type="entry name" value="MarR_2"/>
    <property type="match status" value="1"/>
</dbReference>
<evidence type="ECO:0000256" key="2">
    <source>
        <dbReference type="ARBA" id="ARBA00023125"/>
    </source>
</evidence>
<evidence type="ECO:0000256" key="1">
    <source>
        <dbReference type="ARBA" id="ARBA00023015"/>
    </source>
</evidence>
<organism evidence="5 6">
    <name type="scientific">Vagococcus teuberi</name>
    <dbReference type="NCBI Taxonomy" id="519472"/>
    <lineage>
        <taxon>Bacteria</taxon>
        <taxon>Bacillati</taxon>
        <taxon>Bacillota</taxon>
        <taxon>Bacilli</taxon>
        <taxon>Lactobacillales</taxon>
        <taxon>Enterococcaceae</taxon>
        <taxon>Vagococcus</taxon>
    </lineage>
</organism>
<dbReference type="GO" id="GO:0003700">
    <property type="term" value="F:DNA-binding transcription factor activity"/>
    <property type="evidence" value="ECO:0007669"/>
    <property type="project" value="InterPro"/>
</dbReference>
<dbReference type="Proteomes" id="UP000191200">
    <property type="component" value="Chromosome"/>
</dbReference>
<dbReference type="GO" id="GO:0003677">
    <property type="term" value="F:DNA binding"/>
    <property type="evidence" value="ECO:0007669"/>
    <property type="project" value="UniProtKB-KW"/>
</dbReference>
<dbReference type="STRING" id="519472.BHY08_05980"/>
<dbReference type="RefSeq" id="WP_071457013.1">
    <property type="nucleotide sequence ID" value="NZ_CABJEN010000001.1"/>
</dbReference>
<dbReference type="PRINTS" id="PR00598">
    <property type="entry name" value="HTHMARR"/>
</dbReference>
<gene>
    <name evidence="5" type="ORF">BHY08_05980</name>
</gene>
<dbReference type="SMART" id="SM00347">
    <property type="entry name" value="HTH_MARR"/>
    <property type="match status" value="1"/>
</dbReference>
<keyword evidence="6" id="KW-1185">Reference proteome</keyword>
<feature type="domain" description="HTH marR-type" evidence="4">
    <location>
        <begin position="1"/>
        <end position="146"/>
    </location>
</feature>
<dbReference type="Gene3D" id="1.10.10.10">
    <property type="entry name" value="Winged helix-like DNA-binding domain superfamily/Winged helix DNA-binding domain"/>
    <property type="match status" value="1"/>
</dbReference>
<dbReference type="InterPro" id="IPR000835">
    <property type="entry name" value="HTH_MarR-typ"/>
</dbReference>
<evidence type="ECO:0000259" key="4">
    <source>
        <dbReference type="PROSITE" id="PS50995"/>
    </source>
</evidence>
<dbReference type="OrthoDB" id="5461037at2"/>
<evidence type="ECO:0000256" key="3">
    <source>
        <dbReference type="ARBA" id="ARBA00023163"/>
    </source>
</evidence>
<reference evidence="5 6" key="1">
    <citation type="submission" date="2016-09" db="EMBL/GenBank/DDBJ databases">
        <title>Vagococcus teuberi sp. nov., isolated from the Malian artisanal sour milk fene.</title>
        <authorList>
            <person name="Wullschleger S."/>
            <person name="Seifert C."/>
            <person name="Baumgartner S."/>
            <person name="Lacroix C."/>
            <person name="Bonfoh B."/>
            <person name="Stevens M.J."/>
            <person name="Meile L."/>
        </authorList>
    </citation>
    <scope>NUCLEOTIDE SEQUENCE [LARGE SCALE GENOMIC DNA]</scope>
    <source>
        <strain evidence="5 6">DSM 21459</strain>
    </source>
</reference>
<dbReference type="EMBL" id="CP017267">
    <property type="protein sequence ID" value="APB31418.1"/>
    <property type="molecule type" value="Genomic_DNA"/>
</dbReference>
<evidence type="ECO:0000313" key="5">
    <source>
        <dbReference type="EMBL" id="APB31418.1"/>
    </source>
</evidence>
<dbReference type="PROSITE" id="PS50995">
    <property type="entry name" value="HTH_MARR_2"/>
    <property type="match status" value="1"/>
</dbReference>
<evidence type="ECO:0000313" key="6">
    <source>
        <dbReference type="Proteomes" id="UP000191200"/>
    </source>
</evidence>
<keyword evidence="1" id="KW-0805">Transcription regulation</keyword>
<keyword evidence="3" id="KW-0804">Transcription</keyword>
<dbReference type="PANTHER" id="PTHR42756">
    <property type="entry name" value="TRANSCRIPTIONAL REGULATOR, MARR"/>
    <property type="match status" value="1"/>
</dbReference>
<accession>A0A1J0A676</accession>
<keyword evidence="2" id="KW-0238">DNA-binding</keyword>
<proteinExistence type="predicted"/>
<sequence>MDEKITIVNSQLVKVFNDILTIEETELKKSDFSDLSIKEMHTIEAIGMSGKKTTGEVAKELSITVGTLTVAINNLVKKGYVDRVRSESDRRIVRLKLTNRGRLFYRLHQHFHKKMVEAVLEDMSEEEKKALVKGLSSLHHFLKKYY</sequence>
<dbReference type="PANTHER" id="PTHR42756:SF1">
    <property type="entry name" value="TRANSCRIPTIONAL REPRESSOR OF EMRAB OPERON"/>
    <property type="match status" value="1"/>
</dbReference>
<dbReference type="KEGG" id="vte:BHY08_05980"/>
<dbReference type="AlphaFoldDB" id="A0A1J0A676"/>
<dbReference type="SUPFAM" id="SSF46785">
    <property type="entry name" value="Winged helix' DNA-binding domain"/>
    <property type="match status" value="1"/>
</dbReference>
<protein>
    <submittedName>
        <fullName evidence="5">MarR family transcriptional regulator</fullName>
    </submittedName>
</protein>